<name>A0A327JIL5_9HYPH</name>
<gene>
    <name evidence="3" type="ORF">CH339_15320</name>
</gene>
<evidence type="ECO:0000313" key="3">
    <source>
        <dbReference type="EMBL" id="RAI26139.1"/>
    </source>
</evidence>
<dbReference type="PANTHER" id="PTHR35149:SF2">
    <property type="entry name" value="DUF262 DOMAIN-CONTAINING PROTEIN"/>
    <property type="match status" value="1"/>
</dbReference>
<dbReference type="OrthoDB" id="9798761at2"/>
<feature type="domain" description="GmrSD restriction endonucleases C-terminal" evidence="2">
    <location>
        <begin position="421"/>
        <end position="551"/>
    </location>
</feature>
<dbReference type="Pfam" id="PF07510">
    <property type="entry name" value="GmrSD_C"/>
    <property type="match status" value="1"/>
</dbReference>
<dbReference type="PANTHER" id="PTHR35149">
    <property type="entry name" value="SLL5132 PROTEIN"/>
    <property type="match status" value="1"/>
</dbReference>
<dbReference type="AlphaFoldDB" id="A0A327JIL5"/>
<proteinExistence type="predicted"/>
<dbReference type="InterPro" id="IPR004919">
    <property type="entry name" value="GmrSD_N"/>
</dbReference>
<sequence>MVKKISGAEHPLSKIFSSEFEFVIPPYQRPYAWTVDQVSELLDDLIEFYGEEEEEGYFLGSIVLIKSDFSSYSEVIDGQQRLTTLTIMLSAMASAHCGALAPELKPYILEPGKKMEGIRPKPRLTLRERDIEFFENYIQNFRLDELFELSESSLSNESQINIKLNSKYILNKIEKKFEEVADLEDFVRFLMTRCYLVAVSTPTQESAFRVFSVMNSRGLDLQPTDIIKADVIGKLRDEAARRCYNEKWEEMEVKLTRGGFNDLFSYIRMIFAKEKAKRSLLEEFRKHVLIVNPYPDKLIDDVIEPFSDALDDIRSVSFASERYAEEINRYIVWLKRIDNSDWVPPAMLFLKMHKHRPVHVLRFFQLLERLAAFMHLARYNVNDRIDQYADTISEVEKGLEPDEMDSLYFDRDYAREFEEILDGDIYRLTPRRRNYLVLRLDSFVSDGAATYDPRILTIEHVLPQTVDESSQWADWWPDLNERQRWVHRLANLVPLNKRKNSSAQNYEFSKKCDIYFSGTNNVSSYALTSQVIAQEKWVPRIVKNRQKTLIRALMHGWELERE</sequence>
<evidence type="ECO:0000259" key="1">
    <source>
        <dbReference type="Pfam" id="PF03235"/>
    </source>
</evidence>
<keyword evidence="4" id="KW-1185">Reference proteome</keyword>
<dbReference type="RefSeq" id="WP_111435254.1">
    <property type="nucleotide sequence ID" value="NZ_JACIGG010000011.1"/>
</dbReference>
<reference evidence="3 4" key="1">
    <citation type="submission" date="2017-07" db="EMBL/GenBank/DDBJ databases">
        <title>Draft Genome Sequences of Select Purple Nonsulfur Bacteria.</title>
        <authorList>
            <person name="Lasarre B."/>
            <person name="Mckinlay J.B."/>
        </authorList>
    </citation>
    <scope>NUCLEOTIDE SEQUENCE [LARGE SCALE GENOMIC DNA]</scope>
    <source>
        <strain evidence="3 4">DSM 11290</strain>
    </source>
</reference>
<evidence type="ECO:0008006" key="5">
    <source>
        <dbReference type="Google" id="ProtNLM"/>
    </source>
</evidence>
<protein>
    <recommendedName>
        <fullName evidence="5">DUF262 domain-containing protein</fullName>
    </recommendedName>
</protein>
<evidence type="ECO:0000259" key="2">
    <source>
        <dbReference type="Pfam" id="PF07510"/>
    </source>
</evidence>
<comment type="caution">
    <text evidence="3">The sequence shown here is derived from an EMBL/GenBank/DDBJ whole genome shotgun (WGS) entry which is preliminary data.</text>
</comment>
<dbReference type="InterPro" id="IPR011089">
    <property type="entry name" value="GmrSD_C"/>
</dbReference>
<accession>A0A327JIL5</accession>
<dbReference type="Pfam" id="PF03235">
    <property type="entry name" value="GmrSD_N"/>
    <property type="match status" value="1"/>
</dbReference>
<dbReference type="Proteomes" id="UP000249299">
    <property type="component" value="Unassembled WGS sequence"/>
</dbReference>
<feature type="domain" description="GmrSD restriction endonucleases N-terminal" evidence="1">
    <location>
        <begin position="12"/>
        <end position="231"/>
    </location>
</feature>
<evidence type="ECO:0000313" key="4">
    <source>
        <dbReference type="Proteomes" id="UP000249299"/>
    </source>
</evidence>
<dbReference type="EMBL" id="NPEV01000035">
    <property type="protein sequence ID" value="RAI26139.1"/>
    <property type="molecule type" value="Genomic_DNA"/>
</dbReference>
<organism evidence="3 4">
    <name type="scientific">Rhodobium orientis</name>
    <dbReference type="NCBI Taxonomy" id="34017"/>
    <lineage>
        <taxon>Bacteria</taxon>
        <taxon>Pseudomonadati</taxon>
        <taxon>Pseudomonadota</taxon>
        <taxon>Alphaproteobacteria</taxon>
        <taxon>Hyphomicrobiales</taxon>
        <taxon>Rhodobiaceae</taxon>
        <taxon>Rhodobium</taxon>
    </lineage>
</organism>